<organism evidence="4">
    <name type="scientific">Dissoconium aciculare CBS 342.82</name>
    <dbReference type="NCBI Taxonomy" id="1314786"/>
    <lineage>
        <taxon>Eukaryota</taxon>
        <taxon>Fungi</taxon>
        <taxon>Dikarya</taxon>
        <taxon>Ascomycota</taxon>
        <taxon>Pezizomycotina</taxon>
        <taxon>Dothideomycetes</taxon>
        <taxon>Dothideomycetidae</taxon>
        <taxon>Mycosphaerellales</taxon>
        <taxon>Dissoconiaceae</taxon>
        <taxon>Dissoconium</taxon>
    </lineage>
</organism>
<evidence type="ECO:0000313" key="4">
    <source>
        <dbReference type="RefSeq" id="XP_033460726.1"/>
    </source>
</evidence>
<evidence type="ECO:0000313" key="3">
    <source>
        <dbReference type="Proteomes" id="UP000504637"/>
    </source>
</evidence>
<dbReference type="GeneID" id="54362514"/>
<feature type="compositionally biased region" description="Basic and acidic residues" evidence="1">
    <location>
        <begin position="525"/>
        <end position="541"/>
    </location>
</feature>
<reference evidence="4" key="3">
    <citation type="submission" date="2025-08" db="UniProtKB">
        <authorList>
            <consortium name="RefSeq"/>
        </authorList>
    </citation>
    <scope>IDENTIFICATION</scope>
    <source>
        <strain evidence="4">CBS 342.82</strain>
    </source>
</reference>
<protein>
    <recommendedName>
        <fullName evidence="2">DUF3835 domain-containing protein</fullName>
    </recommendedName>
</protein>
<feature type="compositionally biased region" description="Polar residues" evidence="1">
    <location>
        <begin position="198"/>
        <end position="208"/>
    </location>
</feature>
<feature type="domain" description="DUF3835" evidence="2">
    <location>
        <begin position="574"/>
        <end position="655"/>
    </location>
</feature>
<feature type="compositionally biased region" description="Basic and acidic residues" evidence="1">
    <location>
        <begin position="185"/>
        <end position="194"/>
    </location>
</feature>
<dbReference type="OrthoDB" id="21413at2759"/>
<dbReference type="Pfam" id="PF13758">
    <property type="entry name" value="Prefoldin_3"/>
    <property type="match status" value="1"/>
</dbReference>
<keyword evidence="3" id="KW-1185">Reference proteome</keyword>
<gene>
    <name evidence="4" type="ORF">K489DRAFT_379679</name>
</gene>
<feature type="compositionally biased region" description="Basic and acidic residues" evidence="1">
    <location>
        <begin position="478"/>
        <end position="496"/>
    </location>
</feature>
<dbReference type="Proteomes" id="UP000504637">
    <property type="component" value="Unplaced"/>
</dbReference>
<evidence type="ECO:0000259" key="2">
    <source>
        <dbReference type="Pfam" id="PF12927"/>
    </source>
</evidence>
<dbReference type="AlphaFoldDB" id="A0A6J3M6P9"/>
<dbReference type="InterPro" id="IPR024325">
    <property type="entry name" value="DUF3835"/>
</dbReference>
<accession>A0A6J3M6P9</accession>
<feature type="region of interest" description="Disordered" evidence="1">
    <location>
        <begin position="453"/>
        <end position="602"/>
    </location>
</feature>
<dbReference type="RefSeq" id="XP_033460726.1">
    <property type="nucleotide sequence ID" value="XM_033604714.1"/>
</dbReference>
<feature type="compositionally biased region" description="Basic and acidic residues" evidence="1">
    <location>
        <begin position="247"/>
        <end position="264"/>
    </location>
</feature>
<sequence>MELSRLDQERHALELSLSRLKADLRHWQTWEAEYEGLKEEIDAHVGPVDVPTLTLISQTYKGDLVDEKEIRDLSGLSQGKSYTASQISGFISRRQEYVQKNIETIQRQFWDAEAKLEEFDFVAFSANREDADVLLLTEISEELDDNDNVVASTVTHPEKSSSQLFDSLKKAGLSTQDLSPSGGDSKAKSPEQKPIKSALSTPPISTSPVRGRQPSVDDDAKADTSGDEQQNFDRPSVRKKSVSFTADTKRPSEPLRADSEDGKKSVSFAEKVAIAPAAAPPDNRSVSFAEKPIEIPAVTPPAAVPEANSESEIQKNLRASFKPGEKVYELNDDDELVATHFVLPEGETAEEAQTRREMIDYNLNEVGHIVAQLDLEDDDVDADDSASASDFTSSEHPDEDTPYTSGHSDVDSDEEEDDFGRSRIAISKEYHNKMQELSARLIGNLGPTPALIEKSADIDPGDARRLVIRDTASSNDNQDPKTARRESASKHVKFAEALDVAPSDKPPTKATLQNENTDSKIVGEPVERKTALSHSIPREIPRPSVGVKFTRQAYDSETSQDEEEAPSGPPGQTIAEKLTERPATKKKIAAPSADGSDPVMQRRELAEAYYSRRNNIIRQQGGFKADPDEDDELGELMEERDGRVKKVSRFKAARIRS</sequence>
<dbReference type="SUPFAM" id="SSF46579">
    <property type="entry name" value="Prefoldin"/>
    <property type="match status" value="1"/>
</dbReference>
<dbReference type="Pfam" id="PF12927">
    <property type="entry name" value="DUF3835"/>
    <property type="match status" value="1"/>
</dbReference>
<dbReference type="InterPro" id="IPR039553">
    <property type="entry name" value="Prefoldin-like"/>
</dbReference>
<proteinExistence type="predicted"/>
<feature type="region of interest" description="Disordered" evidence="1">
    <location>
        <begin position="173"/>
        <end position="264"/>
    </location>
</feature>
<feature type="region of interest" description="Disordered" evidence="1">
    <location>
        <begin position="379"/>
        <end position="424"/>
    </location>
</feature>
<name>A0A6J3M6P9_9PEZI</name>
<feature type="compositionally biased region" description="Basic and acidic residues" evidence="1">
    <location>
        <begin position="454"/>
        <end position="468"/>
    </location>
</feature>
<reference evidence="4" key="1">
    <citation type="submission" date="2020-01" db="EMBL/GenBank/DDBJ databases">
        <authorList>
            <consortium name="DOE Joint Genome Institute"/>
            <person name="Haridas S."/>
            <person name="Albert R."/>
            <person name="Binder M."/>
            <person name="Bloem J."/>
            <person name="Labutti K."/>
            <person name="Salamov A."/>
            <person name="Andreopoulos B."/>
            <person name="Baker S.E."/>
            <person name="Barry K."/>
            <person name="Bills G."/>
            <person name="Bluhm B.H."/>
            <person name="Cannon C."/>
            <person name="Castanera R."/>
            <person name="Culley D.E."/>
            <person name="Daum C."/>
            <person name="Ezra D."/>
            <person name="Gonzalez J.B."/>
            <person name="Henrissat B."/>
            <person name="Kuo A."/>
            <person name="Liang C."/>
            <person name="Lipzen A."/>
            <person name="Lutzoni F."/>
            <person name="Magnuson J."/>
            <person name="Mondo S."/>
            <person name="Nolan M."/>
            <person name="Ohm R."/>
            <person name="Pangilinan J."/>
            <person name="Park H.-J."/>
            <person name="Ramirez L."/>
            <person name="Alfaro M."/>
            <person name="Sun H."/>
            <person name="Tritt A."/>
            <person name="Yoshinaga Y."/>
            <person name="Zwiers L.-H."/>
            <person name="Turgeon B.G."/>
            <person name="Goodwin S.B."/>
            <person name="Spatafora J.W."/>
            <person name="Crous P.W."/>
            <person name="Grigoriev I.V."/>
        </authorList>
    </citation>
    <scope>NUCLEOTIDE SEQUENCE</scope>
    <source>
        <strain evidence="4">CBS 342.82</strain>
    </source>
</reference>
<reference evidence="4" key="2">
    <citation type="submission" date="2020-04" db="EMBL/GenBank/DDBJ databases">
        <authorList>
            <consortium name="NCBI Genome Project"/>
        </authorList>
    </citation>
    <scope>NUCLEOTIDE SEQUENCE</scope>
    <source>
        <strain evidence="4">CBS 342.82</strain>
    </source>
</reference>
<evidence type="ECO:0000256" key="1">
    <source>
        <dbReference type="SAM" id="MobiDB-lite"/>
    </source>
</evidence>